<evidence type="ECO:0000313" key="2">
    <source>
        <dbReference type="EMBL" id="KKL53222.1"/>
    </source>
</evidence>
<feature type="domain" description="DUF5675" evidence="1">
    <location>
        <begin position="6"/>
        <end position="136"/>
    </location>
</feature>
<organism evidence="2">
    <name type="scientific">marine sediment metagenome</name>
    <dbReference type="NCBI Taxonomy" id="412755"/>
    <lineage>
        <taxon>unclassified sequences</taxon>
        <taxon>metagenomes</taxon>
        <taxon>ecological metagenomes</taxon>
    </lineage>
</organism>
<comment type="caution">
    <text evidence="2">The sequence shown here is derived from an EMBL/GenBank/DDBJ whole genome shotgun (WGS) entry which is preliminary data.</text>
</comment>
<reference evidence="2" key="1">
    <citation type="journal article" date="2015" name="Nature">
        <title>Complex archaea that bridge the gap between prokaryotes and eukaryotes.</title>
        <authorList>
            <person name="Spang A."/>
            <person name="Saw J.H."/>
            <person name="Jorgensen S.L."/>
            <person name="Zaremba-Niedzwiedzka K."/>
            <person name="Martijn J."/>
            <person name="Lind A.E."/>
            <person name="van Eijk R."/>
            <person name="Schleper C."/>
            <person name="Guy L."/>
            <person name="Ettema T.J."/>
        </authorList>
    </citation>
    <scope>NUCLEOTIDE SEQUENCE</scope>
</reference>
<proteinExistence type="predicted"/>
<name>A0A0F9FQ82_9ZZZZ</name>
<dbReference type="InterPro" id="IPR043732">
    <property type="entry name" value="DUF5675"/>
</dbReference>
<evidence type="ECO:0000259" key="1">
    <source>
        <dbReference type="Pfam" id="PF18925"/>
    </source>
</evidence>
<dbReference type="EMBL" id="LAZR01031620">
    <property type="protein sequence ID" value="KKL53222.1"/>
    <property type="molecule type" value="Genomic_DNA"/>
</dbReference>
<dbReference type="AlphaFoldDB" id="A0A0F9FQ82"/>
<accession>A0A0F9FQ82</accession>
<sequence length="149" mass="16336">MRTLSLSREPSTDTEMMGSLTFDNVSVHTIERPWLPTDPGGMPFESSVPAGRYELVPHVRSNGDIVRALVNPGLGVYYLKGDRTNSVGRYLILIHAGNWVTDIVGCIAPGYGRTVSGKGPMVTQSRKAMSLLMNWLGDDEAEIIIRDSE</sequence>
<dbReference type="Pfam" id="PF18925">
    <property type="entry name" value="DUF5675"/>
    <property type="match status" value="1"/>
</dbReference>
<protein>
    <recommendedName>
        <fullName evidence="1">DUF5675 domain-containing protein</fullName>
    </recommendedName>
</protein>
<gene>
    <name evidence="2" type="ORF">LCGC14_2277610</name>
</gene>